<keyword evidence="3" id="KW-1185">Reference proteome</keyword>
<protein>
    <submittedName>
        <fullName evidence="2">Type II toxin-antitoxin system PemK/MazF family toxin</fullName>
    </submittedName>
</protein>
<evidence type="ECO:0000313" key="3">
    <source>
        <dbReference type="Proteomes" id="UP001164305"/>
    </source>
</evidence>
<feature type="compositionally biased region" description="Low complexity" evidence="1">
    <location>
        <begin position="52"/>
        <end position="65"/>
    </location>
</feature>
<dbReference type="SUPFAM" id="SSF50118">
    <property type="entry name" value="Cell growth inhibitor/plasmid maintenance toxic component"/>
    <property type="match status" value="1"/>
</dbReference>
<accession>A0ABY6FYY9</accession>
<reference evidence="2" key="1">
    <citation type="submission" date="2022-10" db="EMBL/GenBank/DDBJ databases">
        <title>Whole-Genome Sequencing of Brachybacterium huguangmaarense BRM-3, Isolated from Betula schmidtii.</title>
        <authorList>
            <person name="Haam D."/>
        </authorList>
    </citation>
    <scope>NUCLEOTIDE SEQUENCE</scope>
    <source>
        <strain evidence="2">BRM-3</strain>
    </source>
</reference>
<dbReference type="Proteomes" id="UP001164305">
    <property type="component" value="Chromosome"/>
</dbReference>
<feature type="region of interest" description="Disordered" evidence="1">
    <location>
        <begin position="12"/>
        <end position="82"/>
    </location>
</feature>
<organism evidence="2 3">
    <name type="scientific">Brachybacterium huguangmaarense</name>
    <dbReference type="NCBI Taxonomy" id="1652028"/>
    <lineage>
        <taxon>Bacteria</taxon>
        <taxon>Bacillati</taxon>
        <taxon>Actinomycetota</taxon>
        <taxon>Actinomycetes</taxon>
        <taxon>Micrococcales</taxon>
        <taxon>Dermabacteraceae</taxon>
        <taxon>Brachybacterium</taxon>
    </lineage>
</organism>
<proteinExistence type="predicted"/>
<evidence type="ECO:0000256" key="1">
    <source>
        <dbReference type="SAM" id="MobiDB-lite"/>
    </source>
</evidence>
<dbReference type="InterPro" id="IPR003477">
    <property type="entry name" value="PemK-like"/>
</dbReference>
<gene>
    <name evidence="2" type="ORF">BRM3_11095</name>
</gene>
<dbReference type="Pfam" id="PF02452">
    <property type="entry name" value="PemK_toxin"/>
    <property type="match status" value="1"/>
</dbReference>
<evidence type="ECO:0000313" key="2">
    <source>
        <dbReference type="EMBL" id="UYG16160.1"/>
    </source>
</evidence>
<name>A0ABY6FYY9_9MICO</name>
<dbReference type="RefSeq" id="WP_263593373.1">
    <property type="nucleotide sequence ID" value="NZ_CP107020.1"/>
</dbReference>
<dbReference type="EMBL" id="CP107020">
    <property type="protein sequence ID" value="UYG16160.1"/>
    <property type="molecule type" value="Genomic_DNA"/>
</dbReference>
<feature type="compositionally biased region" description="Basic and acidic residues" evidence="1">
    <location>
        <begin position="41"/>
        <end position="51"/>
    </location>
</feature>
<sequence>MSLTSRLSALLGSIARSPEARRTARQVARRAGEALRGTPAPERRRTPEGARRPPATAGAPGAAPALRDRPSRPAPVLRYAPVDDDRADPGEIVWAWVPFEEDLHRGKDRPVLVLAREDAAVGGRDGRGEVLLALMLTSHDRGEGTHVDEHGHTWVDIGTGAWDRQGRPSEVRADRLLRIPADAVRREGSRLDAARFARVVDATRAVHGWER</sequence>